<dbReference type="Proteomes" id="UP001237642">
    <property type="component" value="Unassembled WGS sequence"/>
</dbReference>
<dbReference type="SUPFAM" id="SSF54001">
    <property type="entry name" value="Cysteine proteinases"/>
    <property type="match status" value="1"/>
</dbReference>
<feature type="transmembrane region" description="Helical" evidence="6">
    <location>
        <begin position="194"/>
        <end position="215"/>
    </location>
</feature>
<reference evidence="9" key="1">
    <citation type="submission" date="2023-02" db="EMBL/GenBank/DDBJ databases">
        <title>Genome of toxic invasive species Heracleum sosnowskyi carries increased number of genes despite the absence of recent whole-genome duplications.</title>
        <authorList>
            <person name="Schelkunov M."/>
            <person name="Shtratnikova V."/>
            <person name="Makarenko M."/>
            <person name="Klepikova A."/>
            <person name="Omelchenko D."/>
            <person name="Novikova G."/>
            <person name="Obukhova E."/>
            <person name="Bogdanov V."/>
            <person name="Penin A."/>
            <person name="Logacheva M."/>
        </authorList>
    </citation>
    <scope>NUCLEOTIDE SEQUENCE</scope>
    <source>
        <strain evidence="9">Hsosn_3</strain>
        <tissue evidence="9">Leaf</tissue>
    </source>
</reference>
<evidence type="ECO:0000256" key="4">
    <source>
        <dbReference type="ARBA" id="ARBA00023002"/>
    </source>
</evidence>
<evidence type="ECO:0000313" key="10">
    <source>
        <dbReference type="Proteomes" id="UP001237642"/>
    </source>
</evidence>
<dbReference type="InterPro" id="IPR005804">
    <property type="entry name" value="FA_desaturase_dom"/>
</dbReference>
<gene>
    <name evidence="9" type="ORF">POM88_006839</name>
</gene>
<feature type="transmembrane region" description="Helical" evidence="6">
    <location>
        <begin position="63"/>
        <end position="82"/>
    </location>
</feature>
<dbReference type="Pfam" id="PF11960">
    <property type="entry name" value="DUF3474"/>
    <property type="match status" value="1"/>
</dbReference>
<organism evidence="9 10">
    <name type="scientific">Heracleum sosnowskyi</name>
    <dbReference type="NCBI Taxonomy" id="360622"/>
    <lineage>
        <taxon>Eukaryota</taxon>
        <taxon>Viridiplantae</taxon>
        <taxon>Streptophyta</taxon>
        <taxon>Embryophyta</taxon>
        <taxon>Tracheophyta</taxon>
        <taxon>Spermatophyta</taxon>
        <taxon>Magnoliopsida</taxon>
        <taxon>eudicotyledons</taxon>
        <taxon>Gunneridae</taxon>
        <taxon>Pentapetalae</taxon>
        <taxon>asterids</taxon>
        <taxon>campanulids</taxon>
        <taxon>Apiales</taxon>
        <taxon>Apiaceae</taxon>
        <taxon>Apioideae</taxon>
        <taxon>apioid superclade</taxon>
        <taxon>Tordylieae</taxon>
        <taxon>Tordyliinae</taxon>
        <taxon>Heracleum</taxon>
    </lineage>
</organism>
<protein>
    <submittedName>
        <fullName evidence="9">Omega-3 fatty acid desaturase</fullName>
    </submittedName>
</protein>
<evidence type="ECO:0000313" key="9">
    <source>
        <dbReference type="EMBL" id="KAK1396976.1"/>
    </source>
</evidence>
<dbReference type="InterPro" id="IPR038765">
    <property type="entry name" value="Papain-like_cys_pep_sf"/>
</dbReference>
<accession>A0AAD8N5X4</accession>
<keyword evidence="6" id="KW-1133">Transmembrane helix</keyword>
<evidence type="ECO:0000259" key="8">
    <source>
        <dbReference type="Pfam" id="PF11960"/>
    </source>
</evidence>
<feature type="domain" description="Fatty acid desaturase N-terminal" evidence="8">
    <location>
        <begin position="10"/>
        <end position="50"/>
    </location>
</feature>
<keyword evidence="5 6" id="KW-0472">Membrane</keyword>
<dbReference type="GO" id="GO:0016717">
    <property type="term" value="F:oxidoreductase activity, acting on paired donors, with oxidation of a pair of donors resulting in the reduction of molecular oxygen to two molecules of water"/>
    <property type="evidence" value="ECO:0007669"/>
    <property type="project" value="InterPro"/>
</dbReference>
<keyword evidence="6" id="KW-0812">Transmembrane</keyword>
<name>A0AAD8N5X4_9APIA</name>
<reference evidence="9" key="2">
    <citation type="submission" date="2023-05" db="EMBL/GenBank/DDBJ databases">
        <authorList>
            <person name="Schelkunov M.I."/>
        </authorList>
    </citation>
    <scope>NUCLEOTIDE SEQUENCE</scope>
    <source>
        <strain evidence="9">Hsosn_3</strain>
        <tissue evidence="9">Leaf</tissue>
    </source>
</reference>
<evidence type="ECO:0000256" key="2">
    <source>
        <dbReference type="ARBA" id="ARBA00005189"/>
    </source>
</evidence>
<comment type="subcellular location">
    <subcellularLocation>
        <location evidence="1">Membrane</location>
    </subcellularLocation>
</comment>
<dbReference type="EMBL" id="JAUIZM010000002">
    <property type="protein sequence ID" value="KAK1396976.1"/>
    <property type="molecule type" value="Genomic_DNA"/>
</dbReference>
<sequence>MNGDAALTSAPNPPFKIADIRAAIPKHCWIKNPWRSLSYVLRDFILAFGLMGMAVYIDSWIFWPLYWTAQGSVFMGLFVIGHDCGHGSFSDNRMLNNVMGHVLLTFVLTPFHGFRIGHRTHHQNHGHADKDEAWVPLPENIYKNLDSSTKFLRFTIPFPSLAHPLYLLYRSPGKDGSHFNPNTELFLPSERSNVFFSTVCWSLMFVLLLVLSVVIGPVQMIKLYWIPYWGVPLQSGTKDCGLFIMRYMKEICLDKELKFVSKWLRRGSLSYGVDDLNEIRIEWAKYFMKHETS</sequence>
<dbReference type="Pfam" id="PF00487">
    <property type="entry name" value="FA_desaturase"/>
    <property type="match status" value="1"/>
</dbReference>
<comment type="pathway">
    <text evidence="2">Lipid metabolism.</text>
</comment>
<dbReference type="PANTHER" id="PTHR32100">
    <property type="entry name" value="OMEGA-6 FATTY ACID DESATURASE, CHLOROPLASTIC"/>
    <property type="match status" value="1"/>
</dbReference>
<comment type="similarity">
    <text evidence="3">Belongs to the fatty acid desaturase type 1 family.</text>
</comment>
<evidence type="ECO:0000256" key="5">
    <source>
        <dbReference type="ARBA" id="ARBA00023136"/>
    </source>
</evidence>
<feature type="transmembrane region" description="Helical" evidence="6">
    <location>
        <begin position="94"/>
        <end position="114"/>
    </location>
</feature>
<dbReference type="GO" id="GO:0016020">
    <property type="term" value="C:membrane"/>
    <property type="evidence" value="ECO:0007669"/>
    <property type="project" value="UniProtKB-SubCell"/>
</dbReference>
<dbReference type="InterPro" id="IPR021863">
    <property type="entry name" value="FAS_N"/>
</dbReference>
<keyword evidence="10" id="KW-1185">Reference proteome</keyword>
<evidence type="ECO:0000256" key="6">
    <source>
        <dbReference type="SAM" id="Phobius"/>
    </source>
</evidence>
<feature type="domain" description="Fatty acid desaturase" evidence="7">
    <location>
        <begin position="60"/>
        <end position="233"/>
    </location>
</feature>
<dbReference type="InterPro" id="IPR012171">
    <property type="entry name" value="Fatty_acid_desaturase"/>
</dbReference>
<evidence type="ECO:0000259" key="7">
    <source>
        <dbReference type="Pfam" id="PF00487"/>
    </source>
</evidence>
<dbReference type="GO" id="GO:0006629">
    <property type="term" value="P:lipid metabolic process"/>
    <property type="evidence" value="ECO:0007669"/>
    <property type="project" value="InterPro"/>
</dbReference>
<keyword evidence="4" id="KW-0560">Oxidoreductase</keyword>
<proteinExistence type="inferred from homology"/>
<dbReference type="AlphaFoldDB" id="A0AAD8N5X4"/>
<evidence type="ECO:0000256" key="3">
    <source>
        <dbReference type="ARBA" id="ARBA00009295"/>
    </source>
</evidence>
<evidence type="ECO:0000256" key="1">
    <source>
        <dbReference type="ARBA" id="ARBA00004370"/>
    </source>
</evidence>
<comment type="caution">
    <text evidence="9">The sequence shown here is derived from an EMBL/GenBank/DDBJ whole genome shotgun (WGS) entry which is preliminary data.</text>
</comment>